<sequence length="82" mass="9751">MASSSSTANMVDEHYFRALFNQNLFEDIVCRKKVTPEVSFDLEVEEYPAIMEHIALRGWRRLIARKPFPSYIKELFRQVDRI</sequence>
<protein>
    <submittedName>
        <fullName evidence="1">Uncharacterized protein</fullName>
    </submittedName>
</protein>
<keyword evidence="2" id="KW-1185">Reference proteome</keyword>
<gene>
    <name evidence="1" type="ORF">PIB30_072145</name>
</gene>
<evidence type="ECO:0000313" key="1">
    <source>
        <dbReference type="EMBL" id="MED6223245.1"/>
    </source>
</evidence>
<name>A0ABU6ZMP8_9FABA</name>
<comment type="caution">
    <text evidence="1">The sequence shown here is derived from an EMBL/GenBank/DDBJ whole genome shotgun (WGS) entry which is preliminary data.</text>
</comment>
<dbReference type="EMBL" id="JASCZI010272708">
    <property type="protein sequence ID" value="MED6223245.1"/>
    <property type="molecule type" value="Genomic_DNA"/>
</dbReference>
<dbReference type="Proteomes" id="UP001341840">
    <property type="component" value="Unassembled WGS sequence"/>
</dbReference>
<proteinExistence type="predicted"/>
<feature type="non-terminal residue" evidence="1">
    <location>
        <position position="82"/>
    </location>
</feature>
<organism evidence="1 2">
    <name type="scientific">Stylosanthes scabra</name>
    <dbReference type="NCBI Taxonomy" id="79078"/>
    <lineage>
        <taxon>Eukaryota</taxon>
        <taxon>Viridiplantae</taxon>
        <taxon>Streptophyta</taxon>
        <taxon>Embryophyta</taxon>
        <taxon>Tracheophyta</taxon>
        <taxon>Spermatophyta</taxon>
        <taxon>Magnoliopsida</taxon>
        <taxon>eudicotyledons</taxon>
        <taxon>Gunneridae</taxon>
        <taxon>Pentapetalae</taxon>
        <taxon>rosids</taxon>
        <taxon>fabids</taxon>
        <taxon>Fabales</taxon>
        <taxon>Fabaceae</taxon>
        <taxon>Papilionoideae</taxon>
        <taxon>50 kb inversion clade</taxon>
        <taxon>dalbergioids sensu lato</taxon>
        <taxon>Dalbergieae</taxon>
        <taxon>Pterocarpus clade</taxon>
        <taxon>Stylosanthes</taxon>
    </lineage>
</organism>
<evidence type="ECO:0000313" key="2">
    <source>
        <dbReference type="Proteomes" id="UP001341840"/>
    </source>
</evidence>
<accession>A0ABU6ZMP8</accession>
<reference evidence="1 2" key="1">
    <citation type="journal article" date="2023" name="Plants (Basel)">
        <title>Bridging the Gap: Combining Genomics and Transcriptomics Approaches to Understand Stylosanthes scabra, an Orphan Legume from the Brazilian Caatinga.</title>
        <authorList>
            <person name="Ferreira-Neto J.R.C."/>
            <person name="da Silva M.D."/>
            <person name="Binneck E."/>
            <person name="de Melo N.F."/>
            <person name="da Silva R.H."/>
            <person name="de Melo A.L.T.M."/>
            <person name="Pandolfi V."/>
            <person name="Bustamante F.O."/>
            <person name="Brasileiro-Vidal A.C."/>
            <person name="Benko-Iseppon A.M."/>
        </authorList>
    </citation>
    <scope>NUCLEOTIDE SEQUENCE [LARGE SCALE GENOMIC DNA]</scope>
    <source>
        <tissue evidence="1">Leaves</tissue>
    </source>
</reference>